<name>A0A8G2CCF8_9BACT</name>
<gene>
    <name evidence="1" type="ORF">SAMN05660830_02768</name>
</gene>
<evidence type="ECO:0000313" key="2">
    <source>
        <dbReference type="Proteomes" id="UP000184001"/>
    </source>
</evidence>
<dbReference type="EMBL" id="FQZR01000007">
    <property type="protein sequence ID" value="SHJ57465.1"/>
    <property type="molecule type" value="Genomic_DNA"/>
</dbReference>
<sequence length="455" mass="52179">MRKLLPLILILFSFQTTYGGQQIGPCSPEALVKAQKQFSEKDEIGQYGIANLILEEKYAQCPILAKTFEYKGANRTTEQQKEQNIHNWFMHHLMLSRFHAEKYEKCLELGELMVEQYPKNEPKELFDSMKAILAACHKAISRNCSDTALRNGLFWKVDSEALYRFTQGIVDAVENKDLAAFRTHIKSELSRGLRNRYMDGKTFSEVFTDDFRDTILEYGPTCYVHSWRGVAMGRGEIWITPLSSNEFTIRSVWKYVPEKFYAADLPTGWVIDGKMLTPDRLSRPGISNEYYEYIAKQFSITPKEDFLRNTGKYLSSLPLAKISARREDLTPSLINPATPTPAFNHVKTKEKTVRFEQEKDIYTLREEYTLLAEIPSEICQSLAPDFKGTCLQSYLIELGEDTGGTMGMLTNDSIYGLFRMPDKNKIIAPLVHFSSSNDAKNYLEDMNIAPLQQQN</sequence>
<dbReference type="AlphaFoldDB" id="A0A8G2CCF8"/>
<organism evidence="1 2">
    <name type="scientific">Halodesulfovibrio aestuarii</name>
    <dbReference type="NCBI Taxonomy" id="126333"/>
    <lineage>
        <taxon>Bacteria</taxon>
        <taxon>Pseudomonadati</taxon>
        <taxon>Thermodesulfobacteriota</taxon>
        <taxon>Desulfovibrionia</taxon>
        <taxon>Desulfovibrionales</taxon>
        <taxon>Desulfovibrionaceae</taxon>
        <taxon>Halodesulfovibrio</taxon>
    </lineage>
</organism>
<evidence type="ECO:0000313" key="1">
    <source>
        <dbReference type="EMBL" id="SHJ57465.1"/>
    </source>
</evidence>
<accession>A0A8G2CCF8</accession>
<reference evidence="1 2" key="1">
    <citation type="submission" date="2016-11" db="EMBL/GenBank/DDBJ databases">
        <authorList>
            <person name="Varghese N."/>
            <person name="Submissions S."/>
        </authorList>
    </citation>
    <scope>NUCLEOTIDE SEQUENCE [LARGE SCALE GENOMIC DNA]</scope>
    <source>
        <strain evidence="1 2">DSM 17919</strain>
    </source>
</reference>
<proteinExistence type="predicted"/>
<protein>
    <submittedName>
        <fullName evidence="1">Uncharacterized protein</fullName>
    </submittedName>
</protein>
<dbReference type="RefSeq" id="WP_019999525.1">
    <property type="nucleotide sequence ID" value="NZ_CP192219.1"/>
</dbReference>
<comment type="caution">
    <text evidence="1">The sequence shown here is derived from an EMBL/GenBank/DDBJ whole genome shotgun (WGS) entry which is preliminary data.</text>
</comment>
<dbReference type="Proteomes" id="UP000184001">
    <property type="component" value="Unassembled WGS sequence"/>
</dbReference>